<evidence type="ECO:0008006" key="3">
    <source>
        <dbReference type="Google" id="ProtNLM"/>
    </source>
</evidence>
<evidence type="ECO:0000313" key="2">
    <source>
        <dbReference type="EMBL" id="VWP01111.1"/>
    </source>
</evidence>
<sequence>MCDSDVRPLKRTRHSTDDHADSQGPSLASFSVPSPNLKRHPEIWYDNGNLVLVARETAFRIYRGLITGQSTVFSDLFISSTSCAEETFEGCPVIHVSDSPQDLAHLLRVLLPRSHIHYRTKRADPAPPFNEISAVVRLAHKVQLRYVLTAFCSPPDSYLSLSPSENIGVVNLARLTETPSLLPLALYECAYHGSAIFDGWTREDGTVEHLSGPDIRRCVDARGRLADERAAFISRLFDETISTGCRSHDTCFDTLVRVHRNAVRSEHLAHSADVLCDWELALELLEEENTLCSSCVGELVERNRTERKKVFDKLPQIFDITVEGWGMDDAEVEAGAVPGQG</sequence>
<name>A0A5K1K4P4_9APHY</name>
<reference evidence="2" key="1">
    <citation type="submission" date="2019-10" db="EMBL/GenBank/DDBJ databases">
        <authorList>
            <person name="Nor Muhammad N."/>
        </authorList>
    </citation>
    <scope>NUCLEOTIDE SEQUENCE</scope>
</reference>
<dbReference type="AlphaFoldDB" id="A0A5K1K4P4"/>
<feature type="region of interest" description="Disordered" evidence="1">
    <location>
        <begin position="1"/>
        <end position="33"/>
    </location>
</feature>
<feature type="compositionally biased region" description="Polar residues" evidence="1">
    <location>
        <begin position="23"/>
        <end position="33"/>
    </location>
</feature>
<evidence type="ECO:0000256" key="1">
    <source>
        <dbReference type="SAM" id="MobiDB-lite"/>
    </source>
</evidence>
<organism evidence="2">
    <name type="scientific">Ganoderma boninense</name>
    <dbReference type="NCBI Taxonomy" id="34458"/>
    <lineage>
        <taxon>Eukaryota</taxon>
        <taxon>Fungi</taxon>
        <taxon>Dikarya</taxon>
        <taxon>Basidiomycota</taxon>
        <taxon>Agaricomycotina</taxon>
        <taxon>Agaricomycetes</taxon>
        <taxon>Polyporales</taxon>
        <taxon>Polyporaceae</taxon>
        <taxon>Ganoderma</taxon>
    </lineage>
</organism>
<gene>
    <name evidence="2" type="primary">I1RRM1</name>
</gene>
<feature type="compositionally biased region" description="Basic and acidic residues" evidence="1">
    <location>
        <begin position="1"/>
        <end position="21"/>
    </location>
</feature>
<protein>
    <recommendedName>
        <fullName evidence="3">BTB domain-containing protein</fullName>
    </recommendedName>
</protein>
<dbReference type="EMBL" id="LR729114">
    <property type="protein sequence ID" value="VWP01111.1"/>
    <property type="molecule type" value="Genomic_DNA"/>
</dbReference>
<accession>A0A5K1K4P4</accession>
<proteinExistence type="predicted"/>